<evidence type="ECO:0000313" key="3">
    <source>
        <dbReference type="EMBL" id="CAE7220737.1"/>
    </source>
</evidence>
<evidence type="ECO:0000313" key="4">
    <source>
        <dbReference type="Proteomes" id="UP000604046"/>
    </source>
</evidence>
<protein>
    <submittedName>
        <fullName evidence="3">Uncharacterized protein</fullName>
    </submittedName>
</protein>
<feature type="compositionally biased region" description="Polar residues" evidence="2">
    <location>
        <begin position="134"/>
        <end position="144"/>
    </location>
</feature>
<name>A0A812K4M0_9DINO</name>
<keyword evidence="4" id="KW-1185">Reference proteome</keyword>
<dbReference type="EMBL" id="CAJNDS010000585">
    <property type="protein sequence ID" value="CAE7220737.1"/>
    <property type="molecule type" value="Genomic_DNA"/>
</dbReference>
<dbReference type="OrthoDB" id="449027at2759"/>
<dbReference type="Proteomes" id="UP000604046">
    <property type="component" value="Unassembled WGS sequence"/>
</dbReference>
<sequence length="594" mass="65042">MAEQRDGLEEQVAAARQETEQLKALIPASELPEDTKLKEIHELEEQSKELANMLDELEEQRNSNQAEKEKLQQELAKALATDEAKEVGMDEASAVRKSGSGMQRVESTTSKPAQVKDLSQLRRLAKEGSRQEMPESTPSVVQEVQPAASNLVNPRHTYASTDDAYAPAADDYAPEELMAGEPMVGDASAAGALAREPDAAEAAEVSRIRARLAELESQDHQIEEKATTVRQRRQDVDSSLGRFAPDAPGRIKEAWQRGVTLGSLLDFFVENCGEVSFEPSFFGNDDDWRRPLCVATKLNRRCHQLNQENRAEIAKKRLRPLIPNVFAVEKLFIRPLTEERRCSMAELWSTSPVDAEIFVSHAWTEDFGEFIQGLTRFAVSLTFRESPALPQDAAASHARGRSFFIHAFSDSMWSDDQGKSLEDLPVYQTLASSSIKTVLLSTGLDGTSLLRAWCCVELFLAKEFGRAVVLNTRLGPMQDQSGPSALTTDIKQFAAMLVQAASLCCEQQPESGESRHPVGADHPLANGCTISLGPVIWASVKKDGLLCVQGAVNMVATSSLGSVVLASVGFPSLKNSSQRVEKAGRCGVSLRTTR</sequence>
<dbReference type="AlphaFoldDB" id="A0A812K4M0"/>
<feature type="coiled-coil region" evidence="1">
    <location>
        <begin position="5"/>
        <end position="81"/>
    </location>
</feature>
<proteinExistence type="predicted"/>
<comment type="caution">
    <text evidence="3">The sequence shown here is derived from an EMBL/GenBank/DDBJ whole genome shotgun (WGS) entry which is preliminary data.</text>
</comment>
<evidence type="ECO:0000256" key="1">
    <source>
        <dbReference type="SAM" id="Coils"/>
    </source>
</evidence>
<gene>
    <name evidence="3" type="ORF">SNAT2548_LOCUS8082</name>
</gene>
<organism evidence="3 4">
    <name type="scientific">Symbiodinium natans</name>
    <dbReference type="NCBI Taxonomy" id="878477"/>
    <lineage>
        <taxon>Eukaryota</taxon>
        <taxon>Sar</taxon>
        <taxon>Alveolata</taxon>
        <taxon>Dinophyceae</taxon>
        <taxon>Suessiales</taxon>
        <taxon>Symbiodiniaceae</taxon>
        <taxon>Symbiodinium</taxon>
    </lineage>
</organism>
<keyword evidence="1" id="KW-0175">Coiled coil</keyword>
<feature type="region of interest" description="Disordered" evidence="2">
    <location>
        <begin position="81"/>
        <end position="144"/>
    </location>
</feature>
<feature type="compositionally biased region" description="Basic and acidic residues" evidence="2">
    <location>
        <begin position="124"/>
        <end position="133"/>
    </location>
</feature>
<reference evidence="3" key="1">
    <citation type="submission" date="2021-02" db="EMBL/GenBank/DDBJ databases">
        <authorList>
            <person name="Dougan E. K."/>
            <person name="Rhodes N."/>
            <person name="Thang M."/>
            <person name="Chan C."/>
        </authorList>
    </citation>
    <scope>NUCLEOTIDE SEQUENCE</scope>
</reference>
<evidence type="ECO:0000256" key="2">
    <source>
        <dbReference type="SAM" id="MobiDB-lite"/>
    </source>
</evidence>
<accession>A0A812K4M0</accession>
<feature type="coiled-coil region" evidence="1">
    <location>
        <begin position="205"/>
        <end position="232"/>
    </location>
</feature>